<sequence length="204" mass="22369">MKFPIVMSINTLINTFRQTSSNTGGSGAHNEWPLVKFAFEIAIGDLRGYVAFQGMDGLGASIATMKFRDGNSTRFYEQSRPTLTSYDPVTLKKGVFSGDKDLFNWFKNVTQGSMFSDLRTVTIHMSELTGGGSTHLFTWTLEKAFVTKFTPSNLDAEAENDVAIEEVELTYQAFSMESHVFDTRIGAIVEGIVTTAVGAAMTNG</sequence>
<dbReference type="Gene3D" id="2.30.110.20">
    <property type="entry name" value="Hcp1-like"/>
    <property type="match status" value="1"/>
</dbReference>
<name>A0A6S6TWU9_9BACT</name>
<gene>
    <name evidence="1" type="ORF">HELGO_WM18239</name>
</gene>
<dbReference type="InterPro" id="IPR011747">
    <property type="entry name" value="CHP02241"/>
</dbReference>
<dbReference type="GO" id="GO:0005198">
    <property type="term" value="F:structural molecule activity"/>
    <property type="evidence" value="ECO:0007669"/>
    <property type="project" value="InterPro"/>
</dbReference>
<dbReference type="PANTHER" id="PTHR38009:SF1">
    <property type="entry name" value="CONSERVED HYPOTHETICAL PHAGE TAIL PROTEIN"/>
    <property type="match status" value="1"/>
</dbReference>
<dbReference type="SUPFAM" id="SSF141452">
    <property type="entry name" value="Hcp1-like"/>
    <property type="match status" value="1"/>
</dbReference>
<protein>
    <submittedName>
        <fullName evidence="1">Hypothetical phage tail region protein</fullName>
    </submittedName>
</protein>
<accession>A0A6S6TWU9</accession>
<reference evidence="1" key="1">
    <citation type="submission" date="2020-01" db="EMBL/GenBank/DDBJ databases">
        <authorList>
            <person name="Meier V. D."/>
            <person name="Meier V D."/>
        </authorList>
    </citation>
    <scope>NUCLEOTIDE SEQUENCE</scope>
    <source>
        <strain evidence="1">HLG_WM_MAG_10</strain>
    </source>
</reference>
<dbReference type="PANTHER" id="PTHR38009">
    <property type="entry name" value="CONSERVED HYPOTHETICAL PHAGE TAIL PROTEIN"/>
    <property type="match status" value="1"/>
</dbReference>
<dbReference type="InterPro" id="IPR010667">
    <property type="entry name" value="Phage_T4_Gp19"/>
</dbReference>
<organism evidence="1">
    <name type="scientific">uncultured Aureispira sp</name>
    <dbReference type="NCBI Taxonomy" id="1331704"/>
    <lineage>
        <taxon>Bacteria</taxon>
        <taxon>Pseudomonadati</taxon>
        <taxon>Bacteroidota</taxon>
        <taxon>Saprospiria</taxon>
        <taxon>Saprospirales</taxon>
        <taxon>Saprospiraceae</taxon>
        <taxon>Aureispira</taxon>
        <taxon>environmental samples</taxon>
    </lineage>
</organism>
<dbReference type="AlphaFoldDB" id="A0A6S6TWU9"/>
<proteinExistence type="predicted"/>
<dbReference type="EMBL" id="CACVAQ010000295">
    <property type="protein sequence ID" value="CAA6821200.1"/>
    <property type="molecule type" value="Genomic_DNA"/>
</dbReference>
<dbReference type="Pfam" id="PF06841">
    <property type="entry name" value="Phage_T4_gp19"/>
    <property type="match status" value="1"/>
</dbReference>
<evidence type="ECO:0000313" key="1">
    <source>
        <dbReference type="EMBL" id="CAA6821200.1"/>
    </source>
</evidence>
<dbReference type="NCBIfam" id="TIGR02241">
    <property type="entry name" value="conserved hypothetical phage tail region protein"/>
    <property type="match status" value="1"/>
</dbReference>
<dbReference type="InterPro" id="IPR036624">
    <property type="entry name" value="Hcp1-lik_sf"/>
</dbReference>